<dbReference type="RefSeq" id="WP_179589066.1">
    <property type="nucleotide sequence ID" value="NZ_JACBYR010000002.1"/>
</dbReference>
<dbReference type="CDD" id="cd16936">
    <property type="entry name" value="HATPase_RsbW-like"/>
    <property type="match status" value="1"/>
</dbReference>
<name>A0A7Y9LMK1_9BURK</name>
<dbReference type="AlphaFoldDB" id="A0A7Y9LMK1"/>
<comment type="caution">
    <text evidence="3">The sequence shown here is derived from an EMBL/GenBank/DDBJ whole genome shotgun (WGS) entry which is preliminary data.</text>
</comment>
<protein>
    <submittedName>
        <fullName evidence="3">Anti-sigma regulatory factor (Ser/Thr protein kinase)</fullName>
    </submittedName>
</protein>
<evidence type="ECO:0000256" key="1">
    <source>
        <dbReference type="ARBA" id="ARBA00022527"/>
    </source>
</evidence>
<dbReference type="InterPro" id="IPR036890">
    <property type="entry name" value="HATPase_C_sf"/>
</dbReference>
<dbReference type="PANTHER" id="PTHR35526">
    <property type="entry name" value="ANTI-SIGMA-F FACTOR RSBW-RELATED"/>
    <property type="match status" value="1"/>
</dbReference>
<keyword evidence="1" id="KW-0418">Kinase</keyword>
<evidence type="ECO:0000259" key="2">
    <source>
        <dbReference type="Pfam" id="PF13581"/>
    </source>
</evidence>
<accession>A0A7Y9LMK1</accession>
<proteinExistence type="predicted"/>
<dbReference type="EMBL" id="JACBYR010000002">
    <property type="protein sequence ID" value="NYE85049.1"/>
    <property type="molecule type" value="Genomic_DNA"/>
</dbReference>
<dbReference type="Proteomes" id="UP000542125">
    <property type="component" value="Unassembled WGS sequence"/>
</dbReference>
<dbReference type="Pfam" id="PF13581">
    <property type="entry name" value="HATPase_c_2"/>
    <property type="match status" value="1"/>
</dbReference>
<keyword evidence="4" id="KW-1185">Reference proteome</keyword>
<dbReference type="GO" id="GO:0004674">
    <property type="term" value="F:protein serine/threonine kinase activity"/>
    <property type="evidence" value="ECO:0007669"/>
    <property type="project" value="UniProtKB-KW"/>
</dbReference>
<gene>
    <name evidence="3" type="ORF">FHW18_004356</name>
</gene>
<reference evidence="3 4" key="1">
    <citation type="submission" date="2020-07" db="EMBL/GenBank/DDBJ databases">
        <title>Genomic Encyclopedia of Type Strains, Phase IV (KMG-V): Genome sequencing to study the core and pangenomes of soil and plant-associated prokaryotes.</title>
        <authorList>
            <person name="Whitman W."/>
        </authorList>
    </citation>
    <scope>NUCLEOTIDE SEQUENCE [LARGE SCALE GENOMIC DNA]</scope>
    <source>
        <strain evidence="3 4">SAS40</strain>
    </source>
</reference>
<dbReference type="InterPro" id="IPR050267">
    <property type="entry name" value="Anti-sigma-factor_SerPK"/>
</dbReference>
<dbReference type="Gene3D" id="3.30.565.10">
    <property type="entry name" value="Histidine kinase-like ATPase, C-terminal domain"/>
    <property type="match status" value="1"/>
</dbReference>
<keyword evidence="1" id="KW-0723">Serine/threonine-protein kinase</keyword>
<dbReference type="PANTHER" id="PTHR35526:SF3">
    <property type="entry name" value="ANTI-SIGMA-F FACTOR RSBW"/>
    <property type="match status" value="1"/>
</dbReference>
<evidence type="ECO:0000313" key="3">
    <source>
        <dbReference type="EMBL" id="NYE85049.1"/>
    </source>
</evidence>
<evidence type="ECO:0000313" key="4">
    <source>
        <dbReference type="Proteomes" id="UP000542125"/>
    </source>
</evidence>
<sequence length="146" mass="15847">MRDSLEVPADLAQIAHALAWLEQIGERDAWPARLRFGMELSLDEALTNIVSYAYPEALQAGPSIGHITLHLARVDDQVALTIEDDGVAYDPTQLPPPAAVDSIDDAEIGGHGMQLMRHYMDAIRYARVDGRNQLTLVADCGAARGA</sequence>
<keyword evidence="1" id="KW-0808">Transferase</keyword>
<dbReference type="InterPro" id="IPR003594">
    <property type="entry name" value="HATPase_dom"/>
</dbReference>
<dbReference type="SUPFAM" id="SSF55874">
    <property type="entry name" value="ATPase domain of HSP90 chaperone/DNA topoisomerase II/histidine kinase"/>
    <property type="match status" value="1"/>
</dbReference>
<feature type="domain" description="Histidine kinase/HSP90-like ATPase" evidence="2">
    <location>
        <begin position="7"/>
        <end position="137"/>
    </location>
</feature>
<organism evidence="3 4">
    <name type="scientific">Pigmentiphaga litoralis</name>
    <dbReference type="NCBI Taxonomy" id="516702"/>
    <lineage>
        <taxon>Bacteria</taxon>
        <taxon>Pseudomonadati</taxon>
        <taxon>Pseudomonadota</taxon>
        <taxon>Betaproteobacteria</taxon>
        <taxon>Burkholderiales</taxon>
        <taxon>Alcaligenaceae</taxon>
        <taxon>Pigmentiphaga</taxon>
    </lineage>
</organism>